<feature type="domain" description="GIY-YIG" evidence="1">
    <location>
        <begin position="48"/>
        <end position="141"/>
    </location>
</feature>
<evidence type="ECO:0000313" key="3">
    <source>
        <dbReference type="Proteomes" id="UP001596958"/>
    </source>
</evidence>
<dbReference type="RefSeq" id="WP_377101315.1">
    <property type="nucleotide sequence ID" value="NZ_JBHTHU010000019.1"/>
</dbReference>
<dbReference type="Gene3D" id="3.40.1440.10">
    <property type="entry name" value="GIY-YIG endonuclease"/>
    <property type="match status" value="1"/>
</dbReference>
<accession>A0ABW2Z3F5</accession>
<gene>
    <name evidence="2" type="ORF">ACFQZS_14165</name>
</gene>
<evidence type="ECO:0000259" key="1">
    <source>
        <dbReference type="PROSITE" id="PS50164"/>
    </source>
</evidence>
<dbReference type="Pfam" id="PF01541">
    <property type="entry name" value="GIY-YIG"/>
    <property type="match status" value="1"/>
</dbReference>
<dbReference type="InterPro" id="IPR035901">
    <property type="entry name" value="GIY-YIG_endonuc_sf"/>
</dbReference>
<dbReference type="EMBL" id="JBHTHU010000019">
    <property type="protein sequence ID" value="MFD0751291.1"/>
    <property type="molecule type" value="Genomic_DNA"/>
</dbReference>
<proteinExistence type="predicted"/>
<reference evidence="3" key="1">
    <citation type="journal article" date="2019" name="Int. J. Syst. Evol. Microbiol.">
        <title>The Global Catalogue of Microorganisms (GCM) 10K type strain sequencing project: providing services to taxonomists for standard genome sequencing and annotation.</title>
        <authorList>
            <consortium name="The Broad Institute Genomics Platform"/>
            <consortium name="The Broad Institute Genome Sequencing Center for Infectious Disease"/>
            <person name="Wu L."/>
            <person name="Ma J."/>
        </authorList>
    </citation>
    <scope>NUCLEOTIDE SEQUENCE [LARGE SCALE GENOMIC DNA]</scope>
    <source>
        <strain evidence="3">CCUG 63418</strain>
    </source>
</reference>
<dbReference type="SMART" id="SM00465">
    <property type="entry name" value="GIYc"/>
    <property type="match status" value="1"/>
</dbReference>
<organism evidence="2 3">
    <name type="scientific">Mucilaginibacter calamicampi</name>
    <dbReference type="NCBI Taxonomy" id="1302352"/>
    <lineage>
        <taxon>Bacteria</taxon>
        <taxon>Pseudomonadati</taxon>
        <taxon>Bacteroidota</taxon>
        <taxon>Sphingobacteriia</taxon>
        <taxon>Sphingobacteriales</taxon>
        <taxon>Sphingobacteriaceae</taxon>
        <taxon>Mucilaginibacter</taxon>
    </lineage>
</organism>
<protein>
    <submittedName>
        <fullName evidence="2">GIY-YIG nuclease family protein</fullName>
    </submittedName>
</protein>
<name>A0ABW2Z3F5_9SPHI</name>
<dbReference type="SUPFAM" id="SSF82771">
    <property type="entry name" value="GIY-YIG endonuclease"/>
    <property type="match status" value="1"/>
</dbReference>
<dbReference type="InterPro" id="IPR000305">
    <property type="entry name" value="GIY-YIG_endonuc"/>
</dbReference>
<evidence type="ECO:0000313" key="2">
    <source>
        <dbReference type="EMBL" id="MFD0751291.1"/>
    </source>
</evidence>
<dbReference type="Proteomes" id="UP001596958">
    <property type="component" value="Unassembled WGS sequence"/>
</dbReference>
<dbReference type="PROSITE" id="PS50164">
    <property type="entry name" value="GIY_YIG"/>
    <property type="match status" value="1"/>
</dbReference>
<sequence length="166" mass="18954">MNAIHLSDFDRLRQLLNDETFVDMGQWTQVNSFSELRTIGRSKCDFAGKGGIYSIIDADGHVAYIGKASCLYNRLSSHSKALIGRDKLKAPAWDQFFTSIRHDGLVARYIVIEGFSITTEEYARQVIERALQIKYKPYFDDLYKKKVVIDDFDTKLTTIKALISNS</sequence>
<keyword evidence="3" id="KW-1185">Reference proteome</keyword>
<comment type="caution">
    <text evidence="2">The sequence shown here is derived from an EMBL/GenBank/DDBJ whole genome shotgun (WGS) entry which is preliminary data.</text>
</comment>